<feature type="domain" description="Protein kinase" evidence="6">
    <location>
        <begin position="4"/>
        <end position="283"/>
    </location>
</feature>
<dbReference type="InterPro" id="IPR000719">
    <property type="entry name" value="Prot_kinase_dom"/>
</dbReference>
<dbReference type="RefSeq" id="XP_067818046.1">
    <property type="nucleotide sequence ID" value="XM_067958447.1"/>
</dbReference>
<dbReference type="GO" id="GO:0005524">
    <property type="term" value="F:ATP binding"/>
    <property type="evidence" value="ECO:0007669"/>
    <property type="project" value="UniProtKB-KW"/>
</dbReference>
<reference evidence="7 8" key="1">
    <citation type="journal article" date="2021" name="Genome Biol.">
        <title>AFLAP: assembly-free linkage analysis pipeline using k-mers from genome sequencing data.</title>
        <authorList>
            <person name="Fletcher K."/>
            <person name="Zhang L."/>
            <person name="Gil J."/>
            <person name="Han R."/>
            <person name="Cavanaugh K."/>
            <person name="Michelmore R."/>
        </authorList>
    </citation>
    <scope>NUCLEOTIDE SEQUENCE [LARGE SCALE GENOMIC DNA]</scope>
    <source>
        <strain evidence="7 8">SF5</strain>
    </source>
</reference>
<keyword evidence="5" id="KW-0067">ATP-binding</keyword>
<evidence type="ECO:0000259" key="6">
    <source>
        <dbReference type="PROSITE" id="PS50011"/>
    </source>
</evidence>
<dbReference type="KEGG" id="blac:94344118"/>
<keyword evidence="2" id="KW-0808">Transferase</keyword>
<dbReference type="EMBL" id="SHOA02000016">
    <property type="protein sequence ID" value="TDH68547.1"/>
    <property type="molecule type" value="Genomic_DNA"/>
</dbReference>
<evidence type="ECO:0000256" key="3">
    <source>
        <dbReference type="ARBA" id="ARBA00022741"/>
    </source>
</evidence>
<dbReference type="Gene3D" id="1.10.510.10">
    <property type="entry name" value="Transferase(Phosphotransferase) domain 1"/>
    <property type="match status" value="1"/>
</dbReference>
<keyword evidence="3" id="KW-0547">Nucleotide-binding</keyword>
<gene>
    <name evidence="7" type="ORF">CCR75_000339</name>
</gene>
<evidence type="ECO:0000256" key="4">
    <source>
        <dbReference type="ARBA" id="ARBA00022777"/>
    </source>
</evidence>
<protein>
    <recommendedName>
        <fullName evidence="6">Protein kinase domain-containing protein</fullName>
    </recommendedName>
</protein>
<dbReference type="PROSITE" id="PS50011">
    <property type="entry name" value="PROTEIN_KINASE_DOM"/>
    <property type="match status" value="1"/>
</dbReference>
<name>A0A976FKN1_BRELC</name>
<keyword evidence="8" id="KW-1185">Reference proteome</keyword>
<dbReference type="GO" id="GO:0004674">
    <property type="term" value="F:protein serine/threonine kinase activity"/>
    <property type="evidence" value="ECO:0007669"/>
    <property type="project" value="UniProtKB-KW"/>
</dbReference>
<evidence type="ECO:0000256" key="2">
    <source>
        <dbReference type="ARBA" id="ARBA00022679"/>
    </source>
</evidence>
<dbReference type="GeneID" id="94344118"/>
<dbReference type="Proteomes" id="UP000294530">
    <property type="component" value="Unassembled WGS sequence"/>
</dbReference>
<comment type="caution">
    <text evidence="7">The sequence shown here is derived from an EMBL/GenBank/DDBJ whole genome shotgun (WGS) entry which is preliminary data.</text>
</comment>
<dbReference type="Pfam" id="PF00069">
    <property type="entry name" value="Pkinase"/>
    <property type="match status" value="1"/>
</dbReference>
<dbReference type="OrthoDB" id="541276at2759"/>
<dbReference type="GO" id="GO:0005634">
    <property type="term" value="C:nucleus"/>
    <property type="evidence" value="ECO:0007669"/>
    <property type="project" value="TreeGrafter"/>
</dbReference>
<evidence type="ECO:0000256" key="1">
    <source>
        <dbReference type="ARBA" id="ARBA00022527"/>
    </source>
</evidence>
<evidence type="ECO:0000256" key="5">
    <source>
        <dbReference type="ARBA" id="ARBA00022840"/>
    </source>
</evidence>
<evidence type="ECO:0000313" key="7">
    <source>
        <dbReference type="EMBL" id="TDH68547.1"/>
    </source>
</evidence>
<accession>A0A976FKN1</accession>
<dbReference type="PANTHER" id="PTHR24345">
    <property type="entry name" value="SERINE/THREONINE-PROTEIN KINASE PLK"/>
    <property type="match status" value="1"/>
</dbReference>
<evidence type="ECO:0000313" key="8">
    <source>
        <dbReference type="Proteomes" id="UP000294530"/>
    </source>
</evidence>
<organism evidence="7 8">
    <name type="scientific">Bremia lactucae</name>
    <name type="common">Lettuce downy mildew</name>
    <dbReference type="NCBI Taxonomy" id="4779"/>
    <lineage>
        <taxon>Eukaryota</taxon>
        <taxon>Sar</taxon>
        <taxon>Stramenopiles</taxon>
        <taxon>Oomycota</taxon>
        <taxon>Peronosporomycetes</taxon>
        <taxon>Peronosporales</taxon>
        <taxon>Peronosporaceae</taxon>
        <taxon>Bremia</taxon>
    </lineage>
</organism>
<proteinExistence type="predicted"/>
<dbReference type="InterPro" id="IPR011009">
    <property type="entry name" value="Kinase-like_dom_sf"/>
</dbReference>
<dbReference type="SUPFAM" id="SSF56112">
    <property type="entry name" value="Protein kinase-like (PK-like)"/>
    <property type="match status" value="1"/>
</dbReference>
<sequence length="393" mass="43839">MELYEPLGTLAPALYGSVEKWRHTLSGEYVAIKRMELRFAARKRSVSSESAVEENVIAEIKTNLQIQSVGGHSNVLPMRDCIMENEAVLLVLKFCENGELLHVLNMQRAAGKQINVLRYFGQILRGATFLHAHGIAHCDLSLENVLIDEYDCCQIADFGLAMQCSESTIVRPVGKLKYMAPEVSAALEYEGGHQKEYNPMMADVWALGVMLYAMVAAQYPFCEPTRRDTRFRLLEDFGVEYLLEKDEVDVTGKEQVVDLLKKLLVVNPLERSKLAELESHITVSRHESCEIRPASPTKAQSSHVVVQEIMASKSNTWQHATSRCRLFRKGETALMSANKLLFEAEKCHDARATLTHTRSNTLANATPMTSNTGAKDLCTGGILIRKCFATALA</sequence>
<dbReference type="PANTHER" id="PTHR24345:SF91">
    <property type="entry name" value="SERINE_THREONINE-PROTEIN KINASE PLK4"/>
    <property type="match status" value="1"/>
</dbReference>
<keyword evidence="1" id="KW-0723">Serine/threonine-protein kinase</keyword>
<keyword evidence="4" id="KW-0418">Kinase</keyword>
<dbReference type="AlphaFoldDB" id="A0A976FKN1"/>